<comment type="catalytic activity">
    <reaction evidence="8">
        <text>fluoride(in) = fluoride(out)</text>
        <dbReference type="Rhea" id="RHEA:76159"/>
        <dbReference type="ChEBI" id="CHEBI:17051"/>
    </reaction>
    <physiologicalReaction direction="left-to-right" evidence="8">
        <dbReference type="Rhea" id="RHEA:76160"/>
    </physiologicalReaction>
</comment>
<reference evidence="11" key="1">
    <citation type="journal article" date="2014" name="Int. J. Syst. Evol. Microbiol.">
        <title>Complete genome sequence of Corynebacterium casei LMG S-19264T (=DSM 44701T), isolated from a smear-ripened cheese.</title>
        <authorList>
            <consortium name="US DOE Joint Genome Institute (JGI-PGF)"/>
            <person name="Walter F."/>
            <person name="Albersmeier A."/>
            <person name="Kalinowski J."/>
            <person name="Ruckert C."/>
        </authorList>
    </citation>
    <scope>NUCLEOTIDE SEQUENCE</scope>
    <source>
        <strain evidence="11">NBRC 112290</strain>
    </source>
</reference>
<dbReference type="GO" id="GO:0005886">
    <property type="term" value="C:plasma membrane"/>
    <property type="evidence" value="ECO:0007669"/>
    <property type="project" value="UniProtKB-SubCell"/>
</dbReference>
<keyword evidence="10" id="KW-0813">Transport</keyword>
<keyword evidence="5 10" id="KW-0472">Membrane</keyword>
<dbReference type="AlphaFoldDB" id="A0AA37UNA3"/>
<comment type="activity regulation">
    <text evidence="10">Na(+) is not transported, but it plays an essential structural role and its presence is essential for fluoride channel function.</text>
</comment>
<feature type="transmembrane region" description="Helical" evidence="10">
    <location>
        <begin position="30"/>
        <end position="52"/>
    </location>
</feature>
<evidence type="ECO:0000313" key="11">
    <source>
        <dbReference type="EMBL" id="GMA30086.1"/>
    </source>
</evidence>
<dbReference type="GO" id="GO:0140114">
    <property type="term" value="P:cellular detoxification of fluoride"/>
    <property type="evidence" value="ECO:0007669"/>
    <property type="project" value="UniProtKB-UniRule"/>
</dbReference>
<organism evidence="11 12">
    <name type="scientific">Litorihabitans aurantiacus</name>
    <dbReference type="NCBI Taxonomy" id="1930061"/>
    <lineage>
        <taxon>Bacteria</taxon>
        <taxon>Bacillati</taxon>
        <taxon>Actinomycetota</taxon>
        <taxon>Actinomycetes</taxon>
        <taxon>Micrococcales</taxon>
        <taxon>Beutenbergiaceae</taxon>
        <taxon>Litorihabitans</taxon>
    </lineage>
</organism>
<evidence type="ECO:0000256" key="5">
    <source>
        <dbReference type="ARBA" id="ARBA00023136"/>
    </source>
</evidence>
<reference evidence="11" key="2">
    <citation type="submission" date="2023-02" db="EMBL/GenBank/DDBJ databases">
        <authorList>
            <person name="Sun Q."/>
            <person name="Mori K."/>
        </authorList>
    </citation>
    <scope>NUCLEOTIDE SEQUENCE</scope>
    <source>
        <strain evidence="11">NBRC 112290</strain>
    </source>
</reference>
<keyword evidence="2 10" id="KW-1003">Cell membrane</keyword>
<dbReference type="Pfam" id="PF02537">
    <property type="entry name" value="CRCB"/>
    <property type="match status" value="1"/>
</dbReference>
<comment type="caution">
    <text evidence="11">The sequence shown here is derived from an EMBL/GenBank/DDBJ whole genome shotgun (WGS) entry which is preliminary data.</text>
</comment>
<comment type="caution">
    <text evidence="10">Lacks conserved residue(s) required for the propagation of feature annotation.</text>
</comment>
<dbReference type="RefSeq" id="WP_284248525.1">
    <property type="nucleotide sequence ID" value="NZ_BSUM01000001.1"/>
</dbReference>
<dbReference type="EMBL" id="BSUM01000001">
    <property type="protein sequence ID" value="GMA30086.1"/>
    <property type="molecule type" value="Genomic_DNA"/>
</dbReference>
<feature type="binding site" evidence="10">
    <location>
        <position position="73"/>
    </location>
    <ligand>
        <name>Na(+)</name>
        <dbReference type="ChEBI" id="CHEBI:29101"/>
        <note>structural</note>
    </ligand>
</feature>
<feature type="binding site" evidence="10">
    <location>
        <position position="70"/>
    </location>
    <ligand>
        <name>Na(+)</name>
        <dbReference type="ChEBI" id="CHEBI:29101"/>
        <note>structural</note>
    </ligand>
</feature>
<keyword evidence="10" id="KW-0406">Ion transport</keyword>
<dbReference type="InterPro" id="IPR003691">
    <property type="entry name" value="FluC"/>
</dbReference>
<dbReference type="Proteomes" id="UP001157161">
    <property type="component" value="Unassembled WGS sequence"/>
</dbReference>
<evidence type="ECO:0000256" key="8">
    <source>
        <dbReference type="ARBA" id="ARBA00035585"/>
    </source>
</evidence>
<name>A0AA37UNA3_9MICO</name>
<keyword evidence="10" id="KW-0479">Metal-binding</keyword>
<keyword evidence="3 10" id="KW-0812">Transmembrane</keyword>
<protein>
    <recommendedName>
        <fullName evidence="10">Fluoride-specific ion channel FluC</fullName>
    </recommendedName>
</protein>
<accession>A0AA37UNA3</accession>
<keyword evidence="4 10" id="KW-1133">Transmembrane helix</keyword>
<gene>
    <name evidence="10 11" type="primary">crcB</name>
    <name evidence="10" type="synonym">fluC</name>
    <name evidence="11" type="ORF">GCM10025875_00780</name>
</gene>
<evidence type="ECO:0000256" key="3">
    <source>
        <dbReference type="ARBA" id="ARBA00022692"/>
    </source>
</evidence>
<feature type="transmembrane region" description="Helical" evidence="10">
    <location>
        <begin position="98"/>
        <end position="118"/>
    </location>
</feature>
<evidence type="ECO:0000256" key="6">
    <source>
        <dbReference type="ARBA" id="ARBA00023303"/>
    </source>
</evidence>
<dbReference type="GO" id="GO:0062054">
    <property type="term" value="F:fluoride channel activity"/>
    <property type="evidence" value="ECO:0007669"/>
    <property type="project" value="UniProtKB-UniRule"/>
</dbReference>
<evidence type="ECO:0000256" key="1">
    <source>
        <dbReference type="ARBA" id="ARBA00004651"/>
    </source>
</evidence>
<evidence type="ECO:0000256" key="2">
    <source>
        <dbReference type="ARBA" id="ARBA00022475"/>
    </source>
</evidence>
<keyword evidence="6 10" id="KW-0407">Ion channel</keyword>
<evidence type="ECO:0000256" key="10">
    <source>
        <dbReference type="HAMAP-Rule" id="MF_00454"/>
    </source>
</evidence>
<evidence type="ECO:0000256" key="7">
    <source>
        <dbReference type="ARBA" id="ARBA00035120"/>
    </source>
</evidence>
<evidence type="ECO:0000256" key="4">
    <source>
        <dbReference type="ARBA" id="ARBA00022989"/>
    </source>
</evidence>
<evidence type="ECO:0000313" key="12">
    <source>
        <dbReference type="Proteomes" id="UP001157161"/>
    </source>
</evidence>
<comment type="function">
    <text evidence="9 10">Fluoride-specific ion channel. Important for reducing fluoride concentration in the cell, thus reducing its toxicity.</text>
</comment>
<keyword evidence="10" id="KW-0915">Sodium</keyword>
<dbReference type="HAMAP" id="MF_00454">
    <property type="entry name" value="FluC"/>
    <property type="match status" value="1"/>
</dbReference>
<evidence type="ECO:0000256" key="9">
    <source>
        <dbReference type="ARBA" id="ARBA00049940"/>
    </source>
</evidence>
<sequence>MIALVALAGGVGAMLRYALDRTVGPRLRPGIALACINVLGSLLIGVIAGLALRGVVAPEVRTVLATGVLGGFTTFSAASLDVVEESERHGRVVALRRAFAVPVLACLACAAGLVLSSLG</sequence>
<comment type="similarity">
    <text evidence="7 10">Belongs to the fluoride channel Fluc/FEX (TC 1.A.43) family.</text>
</comment>
<keyword evidence="12" id="KW-1185">Reference proteome</keyword>
<comment type="subcellular location">
    <subcellularLocation>
        <location evidence="1 10">Cell membrane</location>
        <topology evidence="1 10">Multi-pass membrane protein</topology>
    </subcellularLocation>
</comment>
<dbReference type="GO" id="GO:0046872">
    <property type="term" value="F:metal ion binding"/>
    <property type="evidence" value="ECO:0007669"/>
    <property type="project" value="UniProtKB-KW"/>
</dbReference>
<proteinExistence type="inferred from homology"/>